<reference evidence="8" key="1">
    <citation type="submission" date="2016-11" db="EMBL/GenBank/DDBJ databases">
        <authorList>
            <person name="Varghese N."/>
            <person name="Submissions S."/>
        </authorList>
    </citation>
    <scope>NUCLEOTIDE SEQUENCE [LARGE SCALE GENOMIC DNA]</scope>
    <source>
        <strain evidence="8">DSM 15449</strain>
    </source>
</reference>
<feature type="domain" description="SLH" evidence="6">
    <location>
        <begin position="1155"/>
        <end position="1218"/>
    </location>
</feature>
<feature type="domain" description="SLH" evidence="6">
    <location>
        <begin position="1219"/>
        <end position="1277"/>
    </location>
</feature>
<keyword evidence="8" id="KW-1185">Reference proteome</keyword>
<evidence type="ECO:0000256" key="5">
    <source>
        <dbReference type="ARBA" id="ARBA00023326"/>
    </source>
</evidence>
<keyword evidence="1" id="KW-0732">Signal</keyword>
<dbReference type="PANTHER" id="PTHR30032">
    <property type="entry name" value="N-ACETYLMURAMOYL-L-ALANINE AMIDASE-RELATED"/>
    <property type="match status" value="1"/>
</dbReference>
<dbReference type="Pfam" id="PF19077">
    <property type="entry name" value="Big_13"/>
    <property type="match status" value="1"/>
</dbReference>
<dbReference type="SUPFAM" id="SSF52058">
    <property type="entry name" value="L domain-like"/>
    <property type="match status" value="1"/>
</dbReference>
<dbReference type="PANTHER" id="PTHR30032:SF8">
    <property type="entry name" value="GERMINATION-SPECIFIC N-ACETYLMURAMOYL-L-ALANINE AMIDASE"/>
    <property type="match status" value="1"/>
</dbReference>
<dbReference type="Gene3D" id="3.80.10.10">
    <property type="entry name" value="Ribonuclease Inhibitor"/>
    <property type="match status" value="2"/>
</dbReference>
<proteinExistence type="predicted"/>
<dbReference type="Pfam" id="PF13306">
    <property type="entry name" value="LRR_5"/>
    <property type="match status" value="2"/>
</dbReference>
<gene>
    <name evidence="7" type="ORF">SAMN02746098_05323</name>
</gene>
<dbReference type="PROSITE" id="PS51272">
    <property type="entry name" value="SLH"/>
    <property type="match status" value="3"/>
</dbReference>
<dbReference type="Pfam" id="PF00395">
    <property type="entry name" value="SLH"/>
    <property type="match status" value="3"/>
</dbReference>
<dbReference type="InterPro" id="IPR001119">
    <property type="entry name" value="SLH_dom"/>
</dbReference>
<dbReference type="RefSeq" id="WP_073033580.1">
    <property type="nucleotide sequence ID" value="NZ_FQXJ01000045.1"/>
</dbReference>
<evidence type="ECO:0000313" key="8">
    <source>
        <dbReference type="Proteomes" id="UP000183954"/>
    </source>
</evidence>
<name>A0A1M6HBE8_9FIRM</name>
<dbReference type="InterPro" id="IPR044060">
    <property type="entry name" value="Bacterial_rp_domain"/>
</dbReference>
<dbReference type="InterPro" id="IPR026906">
    <property type="entry name" value="LRR_5"/>
</dbReference>
<dbReference type="InterPro" id="IPR051922">
    <property type="entry name" value="Bact_Sporulation_Assoc"/>
</dbReference>
<dbReference type="InterPro" id="IPR005102">
    <property type="entry name" value="Carbo-bd_X2"/>
</dbReference>
<dbReference type="SUPFAM" id="SSF81296">
    <property type="entry name" value="E set domains"/>
    <property type="match status" value="1"/>
</dbReference>
<dbReference type="Proteomes" id="UP000183954">
    <property type="component" value="Unassembled WGS sequence"/>
</dbReference>
<dbReference type="Gene3D" id="3.40.50.12090">
    <property type="match status" value="2"/>
</dbReference>
<protein>
    <submittedName>
        <fullName evidence="7">Listeria/Bacterioides repeat-containing protein</fullName>
    </submittedName>
</protein>
<dbReference type="Pfam" id="PF18998">
    <property type="entry name" value="Flg_new_2"/>
    <property type="match status" value="2"/>
</dbReference>
<dbReference type="InterPro" id="IPR044016">
    <property type="entry name" value="Big_13"/>
</dbReference>
<feature type="domain" description="SLH" evidence="6">
    <location>
        <begin position="1282"/>
        <end position="1344"/>
    </location>
</feature>
<dbReference type="OrthoDB" id="9757737at2"/>
<dbReference type="Gene3D" id="2.60.40.3630">
    <property type="match status" value="2"/>
</dbReference>
<evidence type="ECO:0000256" key="2">
    <source>
        <dbReference type="ARBA" id="ARBA00022737"/>
    </source>
</evidence>
<dbReference type="InterPro" id="IPR007253">
    <property type="entry name" value="Cell_wall-bd_2"/>
</dbReference>
<dbReference type="Pfam" id="PF03442">
    <property type="entry name" value="CBM_X2"/>
    <property type="match status" value="1"/>
</dbReference>
<organism evidence="7 8">
    <name type="scientific">Desulfosporosinus lacus DSM 15449</name>
    <dbReference type="NCBI Taxonomy" id="1121420"/>
    <lineage>
        <taxon>Bacteria</taxon>
        <taxon>Bacillati</taxon>
        <taxon>Bacillota</taxon>
        <taxon>Clostridia</taxon>
        <taxon>Eubacteriales</taxon>
        <taxon>Desulfitobacteriaceae</taxon>
        <taxon>Desulfosporosinus</taxon>
    </lineage>
</organism>
<keyword evidence="2" id="KW-0677">Repeat</keyword>
<dbReference type="Gene3D" id="2.60.40.10">
    <property type="entry name" value="Immunoglobulins"/>
    <property type="match status" value="2"/>
</dbReference>
<evidence type="ECO:0000256" key="4">
    <source>
        <dbReference type="ARBA" id="ARBA00023277"/>
    </source>
</evidence>
<dbReference type="Pfam" id="PF04122">
    <property type="entry name" value="CW_binding_2"/>
    <property type="match status" value="3"/>
</dbReference>
<evidence type="ECO:0000313" key="7">
    <source>
        <dbReference type="EMBL" id="SHJ19525.1"/>
    </source>
</evidence>
<dbReference type="InterPro" id="IPR013783">
    <property type="entry name" value="Ig-like_fold"/>
</dbReference>
<accession>A0A1M6HBE8</accession>
<evidence type="ECO:0000259" key="6">
    <source>
        <dbReference type="PROSITE" id="PS51272"/>
    </source>
</evidence>
<dbReference type="EMBL" id="FQXJ01000045">
    <property type="protein sequence ID" value="SHJ19525.1"/>
    <property type="molecule type" value="Genomic_DNA"/>
</dbReference>
<evidence type="ECO:0000256" key="1">
    <source>
        <dbReference type="ARBA" id="ARBA00022729"/>
    </source>
</evidence>
<sequence length="1653" mass="172072">MSKRIIALLLTVIMVIGFTPLHAYSAEITGEGYSFDSVSKTLTIASNGGTTNWQNDPGIDRGSVKKLLIENSVTAIPESAFQRLPLLISVTIPDSVISMGDWAFECDFGLVAVTFLGSTAPSLGQGVFSDCKTGFRIYYPDGGTGYDSLGYTAYSAPVVGDGYSFVPETGRLTISSNGGTSNWGSTNKIPRNIITSLVIEEGVTSICESAFETCSSLREADLPDSLTSLGIYAFSCAALTEITIPDGVTVISDSAFYGCPSLSSVTIPDGVTSIEDFAFTFCPLTALNLPQNLTSIGSNAFMGCRSLATLTIPDKVTNIGANAFSGCFSLQKVTIPAGITSIGNQAFSSGTLLASATFKGMSAPTFGTSVFAACQAGFTIYYPAGGTGYDSLGYTAVPIADSTPPVAPVILSPVDGSTISTNLPTFTGTAEAGSTVSVFLDEISAGTTTADAAGNWSFTPVAALTDGTHNLKATAKDAAENVSEDSNVCTFTVDTEPVTVTSVTVKTAPDKTTYTAGEVLDLTGLVVTLHKSNSTTEDAAFVEFGIKGITVSPANGTVLSSADTAVTITYTADNKSVNQAITVNPASEPVTVTSVTVKTAPAKTTYTEGESLDLSGLVVILHKSDSTTEEAAFAEFGTKGITVSPANGTALSSADTAVTITYTADSKSVNQGITVTPTPAEDSDAAISLTSVNYNQNEPADVSTTITWNSASTVTEVVYGITSLTTPEGYVVTGSAITIRSSYLETLGLEKGDKAEFEISFDKGNSVIFTVNIVDSSDTTPVSHSITVENDGHGTTNASPASALAGTEIILAATPNDGYHFKDWQVISPIGLTIVENIFIMPDEAVTVKAIFEENSVTSYTLTVNGSYASESGAGSYVEGVTVSINAGSRSNYTFSGWSSSDGVTFANPNNAATTFTMPARNVNVTAAWSYNGGGGGSTGGGGSSSSTPTYKADIVAGNGSKTALPVTVNKNTGSAFLDVSSQGSLTSGENVITLPSISDVDTYSVGIPVPSLSTPDRQGILTVNTGTGVLTVPSNMLTGVSGASGNKAEITIGQGDKASLPVDVKAAVGNRPLVQLTLSVDGERTDWNNPYAPVTVSIPYTPTAAELANPESIVIWYIDGSGNAVSVPNGHYDPATGTVTFFTTHFSHYAVAYVPKTFSDLAGVEWARKAIEVMASKGIISGTGKDVFSPSANITRADYMVLLVNTLGLTADFTDNFDDVKPGVYYYDAVGIAKKLGIAAGSGTNRFNPTESISRQDMVVLAACALEKYKGLKAADNNTVLEKFSDKGDIAEYAANSLAAMVNAGLVEGCENKLNPRSSVTRAEVTVFLYNIYNKYPEAQVIAAPTLLRFAGQSNIETALTVAKATYPDKASNAVLATADNYPDALAGSVLAYQLDAPILLVGSLEADQEKVIDYLKSNLEPEGTVYILGGTAVVPSRIEEKIQNSGFNHITRIAGETRYDTAVKIAEQLKVKTGTPVVLVSGENYPDALAVSSIAAQNQFPILLVQKDGIDEAVSQEIAAIKPNKIYIIGLQGAISPAVEIQAARLTNLAAEDIVRIGGADCFTTSLAVAEYFNLGSQTVCIATGNNFSDALAGSVYAAKYKAPIILTDKNLPEEIMEYLESRKPAEMVIFGGEAVVGKEIEQMLRELADV</sequence>
<dbReference type="GO" id="GO:0030245">
    <property type="term" value="P:cellulose catabolic process"/>
    <property type="evidence" value="ECO:0007669"/>
    <property type="project" value="UniProtKB-KW"/>
</dbReference>
<evidence type="ECO:0000256" key="3">
    <source>
        <dbReference type="ARBA" id="ARBA00023001"/>
    </source>
</evidence>
<dbReference type="InterPro" id="IPR014756">
    <property type="entry name" value="Ig_E-set"/>
</dbReference>
<dbReference type="InterPro" id="IPR032675">
    <property type="entry name" value="LRR_dom_sf"/>
</dbReference>
<keyword evidence="5" id="KW-0624">Polysaccharide degradation</keyword>
<keyword evidence="3" id="KW-0136">Cellulose degradation</keyword>
<dbReference type="STRING" id="1121420.SAMN02746098_05323"/>
<keyword evidence="4" id="KW-0119">Carbohydrate metabolism</keyword>